<name>A0ABZ1IK72_9PSEU</name>
<evidence type="ECO:0000313" key="2">
    <source>
        <dbReference type="EMBL" id="WSE34158.1"/>
    </source>
</evidence>
<feature type="domain" description="DUF402" evidence="1">
    <location>
        <begin position="91"/>
        <end position="136"/>
    </location>
</feature>
<sequence length="193" mass="21848">MERVEVWRGDHGDPVPLVGRPLPGIRDGDTPADEFRLPPSFEPWPGRTRLERVFVVLDLGVGLAEPCRRRRRTADGRTVPGVDGDLPAPATWYVDLLHVTLERDRIVLRDLYLDVLVPTDGRHQRPLDLDEFADGHLDPATAVDGMRRRHRFHERHLHTPRFPSLTRTDFPPRRLSALAALPAPLGPVVEVTD</sequence>
<accession>A0ABZ1IK72</accession>
<dbReference type="Gene3D" id="2.40.380.10">
    <property type="entry name" value="FomD-like"/>
    <property type="match status" value="1"/>
</dbReference>
<dbReference type="EMBL" id="CP142149">
    <property type="protein sequence ID" value="WSE34158.1"/>
    <property type="molecule type" value="Genomic_DNA"/>
</dbReference>
<dbReference type="InterPro" id="IPR007295">
    <property type="entry name" value="DUF402"/>
</dbReference>
<dbReference type="RefSeq" id="WP_326836955.1">
    <property type="nucleotide sequence ID" value="NZ_CP142149.1"/>
</dbReference>
<organism evidence="2 3">
    <name type="scientific">Amycolatopsis rhabdoformis</name>
    <dbReference type="NCBI Taxonomy" id="1448059"/>
    <lineage>
        <taxon>Bacteria</taxon>
        <taxon>Bacillati</taxon>
        <taxon>Actinomycetota</taxon>
        <taxon>Actinomycetes</taxon>
        <taxon>Pseudonocardiales</taxon>
        <taxon>Pseudonocardiaceae</taxon>
        <taxon>Amycolatopsis</taxon>
    </lineage>
</organism>
<dbReference type="InterPro" id="IPR035930">
    <property type="entry name" value="FomD-like_sf"/>
</dbReference>
<dbReference type="Proteomes" id="UP001330812">
    <property type="component" value="Chromosome"/>
</dbReference>
<gene>
    <name evidence="2" type="ORF">VSH64_18985</name>
</gene>
<evidence type="ECO:0000313" key="3">
    <source>
        <dbReference type="Proteomes" id="UP001330812"/>
    </source>
</evidence>
<reference evidence="2 3" key="1">
    <citation type="journal article" date="2015" name="Int. J. Syst. Evol. Microbiol.">
        <title>Amycolatopsis rhabdoformis sp. nov., an actinomycete isolated from a tropical forest soil.</title>
        <authorList>
            <person name="Souza W.R."/>
            <person name="Silva R.E."/>
            <person name="Goodfellow M."/>
            <person name="Busarakam K."/>
            <person name="Figueiro F.S."/>
            <person name="Ferreira D."/>
            <person name="Rodrigues-Filho E."/>
            <person name="Moraes L.A.B."/>
            <person name="Zucchi T.D."/>
        </authorList>
    </citation>
    <scope>NUCLEOTIDE SEQUENCE [LARGE SCALE GENOMIC DNA]</scope>
    <source>
        <strain evidence="2 3">NCIMB 14900</strain>
    </source>
</reference>
<evidence type="ECO:0000259" key="1">
    <source>
        <dbReference type="Pfam" id="PF04167"/>
    </source>
</evidence>
<proteinExistence type="predicted"/>
<dbReference type="Pfam" id="PF04167">
    <property type="entry name" value="DUF402"/>
    <property type="match status" value="1"/>
</dbReference>
<keyword evidence="3" id="KW-1185">Reference proteome</keyword>
<protein>
    <submittedName>
        <fullName evidence="2">DUF402 domain-containing protein</fullName>
    </submittedName>
</protein>
<dbReference type="SUPFAM" id="SSF159234">
    <property type="entry name" value="FomD-like"/>
    <property type="match status" value="1"/>
</dbReference>